<evidence type="ECO:0000256" key="2">
    <source>
        <dbReference type="SAM" id="SignalP"/>
    </source>
</evidence>
<protein>
    <submittedName>
        <fullName evidence="4">DUF4426 domain-containing protein</fullName>
    </submittedName>
</protein>
<comment type="caution">
    <text evidence="4">The sequence shown here is derived from an EMBL/GenBank/DDBJ whole genome shotgun (WGS) entry which is preliminary data.</text>
</comment>
<dbReference type="OrthoDB" id="8563353at2"/>
<keyword evidence="1" id="KW-0812">Transmembrane</keyword>
<keyword evidence="1" id="KW-0472">Membrane</keyword>
<dbReference type="Proteomes" id="UP000252558">
    <property type="component" value="Unassembled WGS sequence"/>
</dbReference>
<feature type="domain" description="DUF4426" evidence="3">
    <location>
        <begin position="30"/>
        <end position="149"/>
    </location>
</feature>
<dbReference type="EMBL" id="QPID01000009">
    <property type="protein sequence ID" value="RCU45646.1"/>
    <property type="molecule type" value="Genomic_DNA"/>
</dbReference>
<dbReference type="RefSeq" id="WP_114339096.1">
    <property type="nucleotide sequence ID" value="NZ_QPID01000009.1"/>
</dbReference>
<organism evidence="4 5">
    <name type="scientific">Corallincola holothuriorum</name>
    <dbReference type="NCBI Taxonomy" id="2282215"/>
    <lineage>
        <taxon>Bacteria</taxon>
        <taxon>Pseudomonadati</taxon>
        <taxon>Pseudomonadota</taxon>
        <taxon>Gammaproteobacteria</taxon>
        <taxon>Alteromonadales</taxon>
        <taxon>Psychromonadaceae</taxon>
        <taxon>Corallincola</taxon>
    </lineage>
</organism>
<feature type="transmembrane region" description="Helical" evidence="1">
    <location>
        <begin position="37"/>
        <end position="55"/>
    </location>
</feature>
<accession>A0A368N5Z9</accession>
<name>A0A368N5Z9_9GAMM</name>
<gene>
    <name evidence="4" type="ORF">DU002_14380</name>
</gene>
<evidence type="ECO:0000259" key="3">
    <source>
        <dbReference type="Pfam" id="PF14467"/>
    </source>
</evidence>
<evidence type="ECO:0000256" key="1">
    <source>
        <dbReference type="SAM" id="Phobius"/>
    </source>
</evidence>
<reference evidence="4 5" key="1">
    <citation type="submission" date="2018-07" db="EMBL/GenBank/DDBJ databases">
        <title>Corallincola holothuriorum sp. nov., a new facultative anaerobe isolated from sea cucumber Apostichopus japonicus.</title>
        <authorList>
            <person name="Xia H."/>
        </authorList>
    </citation>
    <scope>NUCLEOTIDE SEQUENCE [LARGE SCALE GENOMIC DNA]</scope>
    <source>
        <strain evidence="4 5">C4</strain>
    </source>
</reference>
<keyword evidence="1" id="KW-1133">Transmembrane helix</keyword>
<dbReference type="InterPro" id="IPR025218">
    <property type="entry name" value="DUF4426"/>
</dbReference>
<proteinExistence type="predicted"/>
<keyword evidence="5" id="KW-1185">Reference proteome</keyword>
<evidence type="ECO:0000313" key="4">
    <source>
        <dbReference type="EMBL" id="RCU45646.1"/>
    </source>
</evidence>
<evidence type="ECO:0000313" key="5">
    <source>
        <dbReference type="Proteomes" id="UP000252558"/>
    </source>
</evidence>
<feature type="chain" id="PRO_5017066581" evidence="2">
    <location>
        <begin position="28"/>
        <end position="149"/>
    </location>
</feature>
<sequence length="149" mass="16653">MLRQKLYRGLGSLLLLLLAITSQSAFANVEKFGDIHVHYVAFSSTFLTPAIAKAYGITRSRTNGLVNISVLDTGKEGSPAVAVKIKGKARNLIGNQVTLKFKEIREENSIYYISPIAYSNEETFRFEIELTHDDGTVNTVKFQQKFYAD</sequence>
<dbReference type="AlphaFoldDB" id="A0A368N5Z9"/>
<dbReference type="Pfam" id="PF14467">
    <property type="entry name" value="DUF4426"/>
    <property type="match status" value="1"/>
</dbReference>
<feature type="signal peptide" evidence="2">
    <location>
        <begin position="1"/>
        <end position="27"/>
    </location>
</feature>
<dbReference type="Gene3D" id="2.60.40.3340">
    <property type="entry name" value="Domain of unknown function DUF4426"/>
    <property type="match status" value="1"/>
</dbReference>
<keyword evidence="2" id="KW-0732">Signal</keyword>